<evidence type="ECO:0000259" key="1">
    <source>
        <dbReference type="Pfam" id="PF20613"/>
    </source>
</evidence>
<sequence>MIETVHAERFDHQAAHGRTEPLFLSCRRASGESIDVVAKFTWAHCTRGGLTREVIASLLLQDLGIPAATPLLVEFDDFLADSLQLIGQPQLAARVRSSVTPAYGSKVLGTGYALCTEDSATGSLGRQAADAWAFDQLILNPDRRPTKPNCLTNGMQIALIDHELALDVVGIGILVPAPWATPLTFLGSESEHVFERAIKGRGFDLGELEQRWRGIGEERIRGYAACVPAAWNDGTETLKEIVEYLAALQMNLSAAFDRLRKVLS</sequence>
<feature type="domain" description="HipA-like kinase" evidence="1">
    <location>
        <begin position="13"/>
        <end position="167"/>
    </location>
</feature>
<reference evidence="2" key="1">
    <citation type="submission" date="2023-02" db="EMBL/GenBank/DDBJ databases">
        <title>Tahibacter soli sp. nov. isolated from soil.</title>
        <authorList>
            <person name="Baek J.H."/>
            <person name="Lee J.K."/>
            <person name="Choi D.G."/>
            <person name="Jeon C.O."/>
        </authorList>
    </citation>
    <scope>NUCLEOTIDE SEQUENCE</scope>
    <source>
        <strain evidence="2">BL</strain>
    </source>
</reference>
<name>A0A9X3YK37_9GAMM</name>
<proteinExistence type="predicted"/>
<comment type="caution">
    <text evidence="2">The sequence shown here is derived from an EMBL/GenBank/DDBJ whole genome shotgun (WGS) entry which is preliminary data.</text>
</comment>
<accession>A0A9X3YK37</accession>
<keyword evidence="3" id="KW-1185">Reference proteome</keyword>
<evidence type="ECO:0000313" key="2">
    <source>
        <dbReference type="EMBL" id="MDC8013869.1"/>
    </source>
</evidence>
<dbReference type="Proteomes" id="UP001139971">
    <property type="component" value="Unassembled WGS sequence"/>
</dbReference>
<dbReference type="RefSeq" id="WP_263541514.1">
    <property type="nucleotide sequence ID" value="NZ_JAOVZO020000018.1"/>
</dbReference>
<gene>
    <name evidence="2" type="ORF">OD750_015100</name>
</gene>
<dbReference type="InterPro" id="IPR046748">
    <property type="entry name" value="HipA_2"/>
</dbReference>
<protein>
    <recommendedName>
        <fullName evidence="1">HipA-like kinase domain-containing protein</fullName>
    </recommendedName>
</protein>
<dbReference type="EMBL" id="JAOVZO020000018">
    <property type="protein sequence ID" value="MDC8013869.1"/>
    <property type="molecule type" value="Genomic_DNA"/>
</dbReference>
<dbReference type="Pfam" id="PF20613">
    <property type="entry name" value="HipA_2"/>
    <property type="match status" value="1"/>
</dbReference>
<organism evidence="2 3">
    <name type="scientific">Tahibacter soli</name>
    <dbReference type="NCBI Taxonomy" id="2983605"/>
    <lineage>
        <taxon>Bacteria</taxon>
        <taxon>Pseudomonadati</taxon>
        <taxon>Pseudomonadota</taxon>
        <taxon>Gammaproteobacteria</taxon>
        <taxon>Lysobacterales</taxon>
        <taxon>Rhodanobacteraceae</taxon>
        <taxon>Tahibacter</taxon>
    </lineage>
</organism>
<evidence type="ECO:0000313" key="3">
    <source>
        <dbReference type="Proteomes" id="UP001139971"/>
    </source>
</evidence>
<dbReference type="AlphaFoldDB" id="A0A9X3YK37"/>